<keyword evidence="1" id="KW-1133">Transmembrane helix</keyword>
<dbReference type="EMBL" id="CP064760">
    <property type="protein sequence ID" value="QPE03927.1"/>
    <property type="molecule type" value="Genomic_DNA"/>
</dbReference>
<dbReference type="RefSeq" id="WP_195692018.1">
    <property type="nucleotide sequence ID" value="NZ_CP064760.1"/>
</dbReference>
<dbReference type="KEGG" id="msf:IT882_11805"/>
<feature type="transmembrane region" description="Helical" evidence="1">
    <location>
        <begin position="51"/>
        <end position="79"/>
    </location>
</feature>
<evidence type="ECO:0000313" key="3">
    <source>
        <dbReference type="Proteomes" id="UP000594480"/>
    </source>
</evidence>
<keyword evidence="3" id="KW-1185">Reference proteome</keyword>
<feature type="transmembrane region" description="Helical" evidence="1">
    <location>
        <begin position="18"/>
        <end position="39"/>
    </location>
</feature>
<evidence type="ECO:0000313" key="2">
    <source>
        <dbReference type="EMBL" id="QPE03927.1"/>
    </source>
</evidence>
<reference evidence="2 3" key="1">
    <citation type="submission" date="2020-11" db="EMBL/GenBank/DDBJ databases">
        <title>Amino acid is mineralized and recycled by bacteria in oceanic microbiome.</title>
        <authorList>
            <person name="Zheng L.Y."/>
        </authorList>
    </citation>
    <scope>NUCLEOTIDE SEQUENCE [LARGE SCALE GENOMIC DNA]</scope>
    <source>
        <strain evidence="2 3">A32-1</strain>
    </source>
</reference>
<dbReference type="Proteomes" id="UP000594480">
    <property type="component" value="Chromosome"/>
</dbReference>
<keyword evidence="1" id="KW-0472">Membrane</keyword>
<gene>
    <name evidence="2" type="ORF">IT882_11805</name>
</gene>
<sequence length="88" mass="9376">MSTRSPGGDLPVRTVDRVLASMSLGLLALSVISFFAILIGSASHADFSVGLWPAVGIIVYVAPILAFAMLLTVLIMTFVRRARANRSE</sequence>
<proteinExistence type="predicted"/>
<accession>A0A7S8MVF5</accession>
<organism evidence="2 3">
    <name type="scientific">Microbacterium schleiferi</name>
    <dbReference type="NCBI Taxonomy" id="69362"/>
    <lineage>
        <taxon>Bacteria</taxon>
        <taxon>Bacillati</taxon>
        <taxon>Actinomycetota</taxon>
        <taxon>Actinomycetes</taxon>
        <taxon>Micrococcales</taxon>
        <taxon>Microbacteriaceae</taxon>
        <taxon>Microbacterium</taxon>
    </lineage>
</organism>
<evidence type="ECO:0000256" key="1">
    <source>
        <dbReference type="SAM" id="Phobius"/>
    </source>
</evidence>
<name>A0A7S8MVF5_9MICO</name>
<protein>
    <submittedName>
        <fullName evidence="2">Multidrug ABC transporter ATPase</fullName>
    </submittedName>
</protein>
<dbReference type="AlphaFoldDB" id="A0A7S8MVF5"/>
<keyword evidence="1" id="KW-0812">Transmembrane</keyword>